<name>A0A417YN89_9BACI</name>
<dbReference type="EMBL" id="QWEH01000001">
    <property type="protein sequence ID" value="RHW35090.1"/>
    <property type="molecule type" value="Genomic_DNA"/>
</dbReference>
<reference evidence="2 3" key="1">
    <citation type="journal article" date="2007" name="Int. J. Syst. Evol. Microbiol.">
        <title>Oceanobacillus profundus sp. nov., isolated from a deep-sea sediment core.</title>
        <authorList>
            <person name="Kim Y.G."/>
            <person name="Choi D.H."/>
            <person name="Hyun S."/>
            <person name="Cho B.C."/>
        </authorList>
    </citation>
    <scope>NUCLEOTIDE SEQUENCE [LARGE SCALE GENOMIC DNA]</scope>
    <source>
        <strain evidence="2 3">DSM 18246</strain>
    </source>
</reference>
<dbReference type="Gene3D" id="3.30.300.180">
    <property type="match status" value="3"/>
</dbReference>
<dbReference type="InterPro" id="IPR038454">
    <property type="entry name" value="DnaA_N_sf"/>
</dbReference>
<organism evidence="2 3">
    <name type="scientific">Oceanobacillus profundus</name>
    <dbReference type="NCBI Taxonomy" id="372463"/>
    <lineage>
        <taxon>Bacteria</taxon>
        <taxon>Bacillati</taxon>
        <taxon>Bacillota</taxon>
        <taxon>Bacilli</taxon>
        <taxon>Bacillales</taxon>
        <taxon>Bacillaceae</taxon>
        <taxon>Oceanobacillus</taxon>
    </lineage>
</organism>
<feature type="domain" description="DnaA N-terminal" evidence="1">
    <location>
        <begin position="10"/>
        <end position="68"/>
    </location>
</feature>
<protein>
    <recommendedName>
        <fullName evidence="1">DnaA N-terminal domain-containing protein</fullName>
    </recommendedName>
</protein>
<dbReference type="OrthoDB" id="2966216at2"/>
<accession>A0A417YN89</accession>
<dbReference type="Proteomes" id="UP000285456">
    <property type="component" value="Unassembled WGS sequence"/>
</dbReference>
<evidence type="ECO:0000313" key="2">
    <source>
        <dbReference type="EMBL" id="RHW35090.1"/>
    </source>
</evidence>
<dbReference type="InterPro" id="IPR024633">
    <property type="entry name" value="DnaA_N_dom"/>
</dbReference>
<dbReference type="Pfam" id="PF11638">
    <property type="entry name" value="DnaA_N"/>
    <property type="match status" value="2"/>
</dbReference>
<gene>
    <name evidence="2" type="ORF">D1B32_00255</name>
</gene>
<sequence>MIRGCCSVGIWPEVLDRIREKISEPSFDTWIKDTSIEVKDDTITVYAPNEFGRDWIETQYNDLISEIVELVTGKSYKFEYACSEKVNKYAYSSWTETSNSRQKRELEPFELWLEVLNRITTKVSLKSFDTWFSNTTIEMESETITVHAGTSFARKWLEHNAHTLISETVEEVTGKQYNIKFTCPPEVVKGEGDGFELWDEVINKLGKRILKLEVNAWFSNTMIEVENDTIHVITPDWTTANKLAETYEELIAETVKEITGKTYTFTYFDLQNKEEYTYTRLPYMNSNHSVQDPIVNKLQKRIEQLEARVRKLEKRV</sequence>
<comment type="caution">
    <text evidence="2">The sequence shown here is derived from an EMBL/GenBank/DDBJ whole genome shotgun (WGS) entry which is preliminary data.</text>
</comment>
<dbReference type="AlphaFoldDB" id="A0A417YN89"/>
<proteinExistence type="predicted"/>
<keyword evidence="3" id="KW-1185">Reference proteome</keyword>
<feature type="domain" description="DnaA N-terminal" evidence="1">
    <location>
        <begin position="110"/>
        <end position="169"/>
    </location>
</feature>
<evidence type="ECO:0000313" key="3">
    <source>
        <dbReference type="Proteomes" id="UP000285456"/>
    </source>
</evidence>
<evidence type="ECO:0000259" key="1">
    <source>
        <dbReference type="Pfam" id="PF11638"/>
    </source>
</evidence>